<dbReference type="STRING" id="863239.GCA_000213935_01756"/>
<sequence length="78" mass="8894">MECPRCGFDHIETLTSSPVPGAWEVLQCTQCLYCWRTTEPARRTRREDYPENFRMTVEDIRDAPLVPAVPPLLGSAGR</sequence>
<evidence type="ECO:0000313" key="2">
    <source>
        <dbReference type="Proteomes" id="UP000261739"/>
    </source>
</evidence>
<dbReference type="Proteomes" id="UP000261739">
    <property type="component" value="Unassembled WGS sequence"/>
</dbReference>
<organism evidence="1 2">
    <name type="scientific">Corynebacterium nuruki</name>
    <dbReference type="NCBI Taxonomy" id="1032851"/>
    <lineage>
        <taxon>Bacteria</taxon>
        <taxon>Bacillati</taxon>
        <taxon>Actinomycetota</taxon>
        <taxon>Actinomycetes</taxon>
        <taxon>Mycobacteriales</taxon>
        <taxon>Corynebacteriaceae</taxon>
        <taxon>Corynebacterium</taxon>
    </lineage>
</organism>
<accession>A0A3D4T0L3</accession>
<reference evidence="1 2" key="1">
    <citation type="journal article" date="2018" name="Nat. Biotechnol.">
        <title>A standardized bacterial taxonomy based on genome phylogeny substantially revises the tree of life.</title>
        <authorList>
            <person name="Parks D.H."/>
            <person name="Chuvochina M."/>
            <person name="Waite D.W."/>
            <person name="Rinke C."/>
            <person name="Skarshewski A."/>
            <person name="Chaumeil P.A."/>
            <person name="Hugenholtz P."/>
        </authorList>
    </citation>
    <scope>NUCLEOTIDE SEQUENCE [LARGE SCALE GENOMIC DNA]</scope>
    <source>
        <strain evidence="1">UBA11247</strain>
    </source>
</reference>
<proteinExistence type="predicted"/>
<evidence type="ECO:0000313" key="1">
    <source>
        <dbReference type="EMBL" id="HCT14290.1"/>
    </source>
</evidence>
<dbReference type="EMBL" id="DQID01000155">
    <property type="protein sequence ID" value="HCT14290.1"/>
    <property type="molecule type" value="Genomic_DNA"/>
</dbReference>
<comment type="caution">
    <text evidence="1">The sequence shown here is derived from an EMBL/GenBank/DDBJ whole genome shotgun (WGS) entry which is preliminary data.</text>
</comment>
<protein>
    <recommendedName>
        <fullName evidence="3">4-hydroxybenzoate decarboxylase</fullName>
    </recommendedName>
</protein>
<dbReference type="InterPro" id="IPR047707">
    <property type="entry name" value="VdcD-like"/>
</dbReference>
<dbReference type="AlphaFoldDB" id="A0A3D4T0L3"/>
<name>A0A3D4T0L3_9CORY</name>
<dbReference type="Pfam" id="PF26358">
    <property type="entry name" value="EcdD_BsdD_detox"/>
    <property type="match status" value="1"/>
</dbReference>
<dbReference type="NCBIfam" id="NF041205">
    <property type="entry name" value="VdcD"/>
    <property type="match status" value="1"/>
</dbReference>
<gene>
    <name evidence="1" type="ORF">DIW82_05710</name>
</gene>
<evidence type="ECO:0008006" key="3">
    <source>
        <dbReference type="Google" id="ProtNLM"/>
    </source>
</evidence>